<accession>A0ABY2SF45</accession>
<organism evidence="2 3">
    <name type="scientific">Martelella alba</name>
    <dbReference type="NCBI Taxonomy" id="2590451"/>
    <lineage>
        <taxon>Bacteria</taxon>
        <taxon>Pseudomonadati</taxon>
        <taxon>Pseudomonadota</taxon>
        <taxon>Alphaproteobacteria</taxon>
        <taxon>Hyphomicrobiales</taxon>
        <taxon>Aurantimonadaceae</taxon>
        <taxon>Martelella</taxon>
    </lineage>
</organism>
<keyword evidence="1" id="KW-0175">Coiled coil</keyword>
<dbReference type="Proteomes" id="UP000305202">
    <property type="component" value="Unassembled WGS sequence"/>
</dbReference>
<dbReference type="RefSeq" id="WP_136992824.1">
    <property type="nucleotide sequence ID" value="NZ_SZPQ01000061.1"/>
</dbReference>
<keyword evidence="3" id="KW-1185">Reference proteome</keyword>
<evidence type="ECO:0000313" key="2">
    <source>
        <dbReference type="EMBL" id="TKI02801.1"/>
    </source>
</evidence>
<name>A0ABY2SF45_9HYPH</name>
<gene>
    <name evidence="2" type="ORF">FCN80_23890</name>
</gene>
<feature type="coiled-coil region" evidence="1">
    <location>
        <begin position="14"/>
        <end position="82"/>
    </location>
</feature>
<evidence type="ECO:0000313" key="3">
    <source>
        <dbReference type="Proteomes" id="UP000305202"/>
    </source>
</evidence>
<comment type="caution">
    <text evidence="2">The sequence shown here is derived from an EMBL/GenBank/DDBJ whole genome shotgun (WGS) entry which is preliminary data.</text>
</comment>
<protein>
    <recommendedName>
        <fullName evidence="4">Oxygen-regulated invasion protein OrgB</fullName>
    </recommendedName>
</protein>
<reference evidence="2 3" key="1">
    <citation type="submission" date="2019-04" db="EMBL/GenBank/DDBJ databases">
        <authorList>
            <person name="Li M."/>
            <person name="Gao C."/>
        </authorList>
    </citation>
    <scope>NUCLEOTIDE SEQUENCE [LARGE SCALE GENOMIC DNA]</scope>
    <source>
        <strain evidence="2 3">BGMRC 2031</strain>
    </source>
</reference>
<proteinExistence type="predicted"/>
<sequence>MIKRTQLRRQRQSLDVLASARRQASRMVKQAQEDAQAIHRQAFSDGYQEGLVASAGVVAEFLAQEQQMAAQLQRQTRQFAQRILSSALDHSEILLDLVEEWLAALPEESGSTGEGLELLAPESARHAHVRLKERIAAVWPGKFSLTYHDDKRFVMKYADQLAEFDADAFVTAATQRLTLTDSLPEDCRRLSAAALAQLNTLFGRFASPNSPDTGKLT</sequence>
<dbReference type="EMBL" id="SZPQ01000061">
    <property type="protein sequence ID" value="TKI02801.1"/>
    <property type="molecule type" value="Genomic_DNA"/>
</dbReference>
<evidence type="ECO:0000256" key="1">
    <source>
        <dbReference type="SAM" id="Coils"/>
    </source>
</evidence>
<evidence type="ECO:0008006" key="4">
    <source>
        <dbReference type="Google" id="ProtNLM"/>
    </source>
</evidence>